<dbReference type="EMBL" id="AP028055">
    <property type="protein sequence ID" value="BEG98591.1"/>
    <property type="molecule type" value="Genomic_DNA"/>
</dbReference>
<keyword evidence="3" id="KW-1185">Reference proteome</keyword>
<keyword evidence="1" id="KW-0812">Transmembrane</keyword>
<proteinExistence type="predicted"/>
<dbReference type="Pfam" id="PF11810">
    <property type="entry name" value="DUF3332"/>
    <property type="match status" value="1"/>
</dbReference>
<name>A0ABN6Z8C4_9BACE</name>
<keyword evidence="1" id="KW-1133">Transmembrane helix</keyword>
<dbReference type="RefSeq" id="WP_353333646.1">
    <property type="nucleotide sequence ID" value="NZ_AP028055.1"/>
</dbReference>
<keyword evidence="1" id="KW-0472">Membrane</keyword>
<dbReference type="InterPro" id="IPR021768">
    <property type="entry name" value="DUF3332"/>
</dbReference>
<sequence length="182" mass="19886">MKRSKKTLAIAMILSGSVMFSSCVGSFSLFNKLVTWNQNVGDKFTNEVVFLALNIVPVYGVCYLADALVINSIEFWSGSNPVAKVGEVKKIKGKNGDYRVETLKNGYSISKDGKSMELLFNEESQVWSVVSEGVSTELMKMKNDGTAQLYLPNGGSMDVKLDAKGLVAARQSLMDNAFFAAR</sequence>
<evidence type="ECO:0000313" key="2">
    <source>
        <dbReference type="EMBL" id="BEG98591.1"/>
    </source>
</evidence>
<dbReference type="PROSITE" id="PS51257">
    <property type="entry name" value="PROKAR_LIPOPROTEIN"/>
    <property type="match status" value="1"/>
</dbReference>
<dbReference type="Proteomes" id="UP001496674">
    <property type="component" value="Chromosome"/>
</dbReference>
<feature type="transmembrane region" description="Helical" evidence="1">
    <location>
        <begin position="50"/>
        <end position="70"/>
    </location>
</feature>
<evidence type="ECO:0000256" key="1">
    <source>
        <dbReference type="SAM" id="Phobius"/>
    </source>
</evidence>
<evidence type="ECO:0000313" key="3">
    <source>
        <dbReference type="Proteomes" id="UP001496674"/>
    </source>
</evidence>
<protein>
    <submittedName>
        <fullName evidence="2">Membrane protein</fullName>
    </submittedName>
</protein>
<reference evidence="2 3" key="1">
    <citation type="submission" date="2023-04" db="EMBL/GenBank/DDBJ databases">
        <title>Draft genome sequence of acteroides sedimenti strain YN3PY1.</title>
        <authorList>
            <person name="Yoshida N."/>
        </authorList>
    </citation>
    <scope>NUCLEOTIDE SEQUENCE [LARGE SCALE GENOMIC DNA]</scope>
    <source>
        <strain evidence="2 3">YN3PY1</strain>
    </source>
</reference>
<organism evidence="2 3">
    <name type="scientific">Bacteroides sedimenti</name>
    <dbReference type="NCBI Taxonomy" id="2136147"/>
    <lineage>
        <taxon>Bacteria</taxon>
        <taxon>Pseudomonadati</taxon>
        <taxon>Bacteroidota</taxon>
        <taxon>Bacteroidia</taxon>
        <taxon>Bacteroidales</taxon>
        <taxon>Bacteroidaceae</taxon>
        <taxon>Bacteroides</taxon>
    </lineage>
</organism>
<gene>
    <name evidence="2" type="ORF">BSYN_08560</name>
</gene>
<accession>A0ABN6Z8C4</accession>